<evidence type="ECO:0000256" key="2">
    <source>
        <dbReference type="SAM" id="Phobius"/>
    </source>
</evidence>
<dbReference type="PROSITE" id="PS51257">
    <property type="entry name" value="PROKAR_LIPOPROTEIN"/>
    <property type="match status" value="1"/>
</dbReference>
<reference evidence="3 4" key="1">
    <citation type="submission" date="2021-04" db="EMBL/GenBank/DDBJ databases">
        <title>Genome analysis of Polyangium sp.</title>
        <authorList>
            <person name="Li Y."/>
            <person name="Wang J."/>
        </authorList>
    </citation>
    <scope>NUCLEOTIDE SEQUENCE [LARGE SCALE GENOMIC DNA]</scope>
    <source>
        <strain evidence="3 4">SDU14</strain>
    </source>
</reference>
<keyword evidence="2" id="KW-0812">Transmembrane</keyword>
<organism evidence="3 4">
    <name type="scientific">Polyangium jinanense</name>
    <dbReference type="NCBI Taxonomy" id="2829994"/>
    <lineage>
        <taxon>Bacteria</taxon>
        <taxon>Pseudomonadati</taxon>
        <taxon>Myxococcota</taxon>
        <taxon>Polyangia</taxon>
        <taxon>Polyangiales</taxon>
        <taxon>Polyangiaceae</taxon>
        <taxon>Polyangium</taxon>
    </lineage>
</organism>
<dbReference type="AlphaFoldDB" id="A0A9X4AV08"/>
<gene>
    <name evidence="3" type="ORF">KEG57_35390</name>
</gene>
<evidence type="ECO:0000313" key="4">
    <source>
        <dbReference type="Proteomes" id="UP001151081"/>
    </source>
</evidence>
<keyword evidence="2" id="KW-0472">Membrane</keyword>
<dbReference type="Proteomes" id="UP001151081">
    <property type="component" value="Unassembled WGS sequence"/>
</dbReference>
<proteinExistence type="predicted"/>
<name>A0A9X4AV08_9BACT</name>
<evidence type="ECO:0000313" key="3">
    <source>
        <dbReference type="EMBL" id="MDC3985819.1"/>
    </source>
</evidence>
<comment type="caution">
    <text evidence="3">The sequence shown here is derived from an EMBL/GenBank/DDBJ whole genome shotgun (WGS) entry which is preliminary data.</text>
</comment>
<feature type="transmembrane region" description="Helical" evidence="2">
    <location>
        <begin position="144"/>
        <end position="170"/>
    </location>
</feature>
<protein>
    <submittedName>
        <fullName evidence="3">Uncharacterized protein</fullName>
    </submittedName>
</protein>
<dbReference type="EMBL" id="JAGTJJ010000032">
    <property type="protein sequence ID" value="MDC3985819.1"/>
    <property type="molecule type" value="Genomic_DNA"/>
</dbReference>
<accession>A0A9X4AV08</accession>
<keyword evidence="4" id="KW-1185">Reference proteome</keyword>
<evidence type="ECO:0000256" key="1">
    <source>
        <dbReference type="SAM" id="MobiDB-lite"/>
    </source>
</evidence>
<keyword evidence="2" id="KW-1133">Transmembrane helix</keyword>
<sequence length="237" mass="24971">MGAMAMKFTASLGLALGLGCVFTPLGCASGPQGTRMGPSHRSSDGPSVPASTVARLTECAEQGAGRLTDTHYAIMFDVAVKEDGEIHEAKIRESLIGDREIESCMTQALLAMSLPGVVTPLRPSATVSRGTMSPDARVPMGNVLVLPVAVNLVPIVLVAAGVTIVVAVTVHAISGLATRDDATDEEAEKERCKKVLEKCIEKCTREAIPSGSPSGDPFFKCRRQCLQAENCWGVKLY</sequence>
<dbReference type="RefSeq" id="WP_272428257.1">
    <property type="nucleotide sequence ID" value="NZ_JAGTJJ010000032.1"/>
</dbReference>
<feature type="region of interest" description="Disordered" evidence="1">
    <location>
        <begin position="32"/>
        <end position="51"/>
    </location>
</feature>